<dbReference type="GO" id="GO:0030473">
    <property type="term" value="P:nuclear migration along microtubule"/>
    <property type="evidence" value="ECO:0007669"/>
    <property type="project" value="UniProtKB-ARBA"/>
</dbReference>
<sequence length="302" mass="33665">MPHPFRIPHSRKPKTSTQIKISAQITGHNASRSRVYPLSATTPPHRFTTNHTHLRTRSTMAGESRTELIGWLNDLLQINYTKVEQCGSGAAYCQILDSVYGMNAKHEYEFLANYKVLQDIFKKKKIDKPIPVEKLVKCKMQDNLEFLQWIRRFWEGNYSGQAYDAVARRRGAPTDPPATMAPVRAGPGLAASTSARASVGQVSHRSTPGSARSGSATGGAELVAAQKQVQELSAHLEGLEKERDFYFAKLRDIEILAQQQIETLEAEGKSDETLSAIQKILYSTEEGFEVPEQAALDEEETF</sequence>
<evidence type="ECO:0000256" key="7">
    <source>
        <dbReference type="ARBA" id="ARBA00023212"/>
    </source>
</evidence>
<keyword evidence="7" id="KW-0206">Cytoskeleton</keyword>
<dbReference type="OrthoDB" id="2119228at2759"/>
<dbReference type="Proteomes" id="UP000011668">
    <property type="component" value="Unassembled WGS sequence"/>
</dbReference>
<evidence type="ECO:0000256" key="11">
    <source>
        <dbReference type="SAM" id="MobiDB-lite"/>
    </source>
</evidence>
<evidence type="ECO:0000313" key="13">
    <source>
        <dbReference type="EMBL" id="ELU36875.1"/>
    </source>
</evidence>
<evidence type="ECO:0000256" key="5">
    <source>
        <dbReference type="ARBA" id="ARBA00022701"/>
    </source>
</evidence>
<evidence type="ECO:0000256" key="1">
    <source>
        <dbReference type="ARBA" id="ARBA00004245"/>
    </source>
</evidence>
<evidence type="ECO:0000313" key="14">
    <source>
        <dbReference type="Proteomes" id="UP000011668"/>
    </source>
</evidence>
<feature type="coiled-coil region" evidence="10">
    <location>
        <begin position="222"/>
        <end position="249"/>
    </location>
</feature>
<dbReference type="FunFam" id="1.10.418.10:FF:000028">
    <property type="entry name" value="RP/EB family microtubule-associated protein"/>
    <property type="match status" value="1"/>
</dbReference>
<dbReference type="FunFam" id="1.20.5.1430:FF:000005">
    <property type="entry name" value="Eb1, isoform E"/>
    <property type="match status" value="1"/>
</dbReference>
<keyword evidence="3" id="KW-0963">Cytoplasm</keyword>
<dbReference type="HOGENOM" id="CLU_041744_2_1_1"/>
<keyword evidence="14" id="KW-1185">Reference proteome</keyword>
<dbReference type="InterPro" id="IPR036872">
    <property type="entry name" value="CH_dom_sf"/>
</dbReference>
<protein>
    <submittedName>
        <fullName evidence="13">Microtubule binding protein</fullName>
    </submittedName>
</protein>
<evidence type="ECO:0000256" key="6">
    <source>
        <dbReference type="ARBA" id="ARBA00022776"/>
    </source>
</evidence>
<keyword evidence="4" id="KW-0132">Cell division</keyword>
<feature type="compositionally biased region" description="Polar residues" evidence="11">
    <location>
        <begin position="194"/>
        <end position="204"/>
    </location>
</feature>
<evidence type="ECO:0000256" key="8">
    <source>
        <dbReference type="ARBA" id="ARBA00023306"/>
    </source>
</evidence>
<dbReference type="PANTHER" id="PTHR10623">
    <property type="entry name" value="MICROTUBULE-ASSOCIATED PROTEIN RP/EB FAMILY MEMBER"/>
    <property type="match status" value="1"/>
</dbReference>
<evidence type="ECO:0000256" key="2">
    <source>
        <dbReference type="ARBA" id="ARBA00010729"/>
    </source>
</evidence>
<reference evidence="13 14" key="1">
    <citation type="journal article" date="2013" name="Nat. Commun.">
        <title>The evolution and pathogenic mechanisms of the rice sheath blight pathogen.</title>
        <authorList>
            <person name="Zheng A."/>
            <person name="Lin R."/>
            <person name="Xu L."/>
            <person name="Qin P."/>
            <person name="Tang C."/>
            <person name="Ai P."/>
            <person name="Zhang D."/>
            <person name="Liu Y."/>
            <person name="Sun Z."/>
            <person name="Feng H."/>
            <person name="Wang Y."/>
            <person name="Chen Y."/>
            <person name="Liang X."/>
            <person name="Fu R."/>
            <person name="Li Q."/>
            <person name="Zhang J."/>
            <person name="Yu X."/>
            <person name="Xie Z."/>
            <person name="Ding L."/>
            <person name="Guan P."/>
            <person name="Tang J."/>
            <person name="Liang Y."/>
            <person name="Wang S."/>
            <person name="Deng Q."/>
            <person name="Li S."/>
            <person name="Zhu J."/>
            <person name="Wang L."/>
            <person name="Liu H."/>
            <person name="Li P."/>
        </authorList>
    </citation>
    <scope>NUCLEOTIDE SEQUENCE [LARGE SCALE GENOMIC DNA]</scope>
    <source>
        <strain evidence="14">AG-1 IA</strain>
    </source>
</reference>
<keyword evidence="8" id="KW-0131">Cell cycle</keyword>
<proteinExistence type="inferred from homology"/>
<dbReference type="GO" id="GO:0051233">
    <property type="term" value="C:spindle midzone"/>
    <property type="evidence" value="ECO:0007669"/>
    <property type="project" value="UniProtKB-ARBA"/>
</dbReference>
<dbReference type="GO" id="GO:0035371">
    <property type="term" value="C:microtubule plus-end"/>
    <property type="evidence" value="ECO:0007669"/>
    <property type="project" value="UniProtKB-ARBA"/>
</dbReference>
<dbReference type="InterPro" id="IPR027328">
    <property type="entry name" value="MAPRE"/>
</dbReference>
<comment type="similarity">
    <text evidence="2">Belongs to the MAPRE family.</text>
</comment>
<evidence type="ECO:0000256" key="4">
    <source>
        <dbReference type="ARBA" id="ARBA00022618"/>
    </source>
</evidence>
<dbReference type="GO" id="GO:0051301">
    <property type="term" value="P:cell division"/>
    <property type="evidence" value="ECO:0007669"/>
    <property type="project" value="UniProtKB-KW"/>
</dbReference>
<feature type="domain" description="EB1 C-terminal" evidence="12">
    <location>
        <begin position="214"/>
        <end position="290"/>
    </location>
</feature>
<dbReference type="AlphaFoldDB" id="L8WFZ2"/>
<dbReference type="STRING" id="983506.L8WFZ2"/>
<keyword evidence="10" id="KW-0175">Coiled coil</keyword>
<dbReference type="InterPro" id="IPR036133">
    <property type="entry name" value="EB1_C_sf"/>
</dbReference>
<evidence type="ECO:0000256" key="3">
    <source>
        <dbReference type="ARBA" id="ARBA00022490"/>
    </source>
</evidence>
<gene>
    <name evidence="13" type="ORF">AG1IA_09090</name>
</gene>
<dbReference type="GO" id="GO:0051010">
    <property type="term" value="F:microtubule plus-end binding"/>
    <property type="evidence" value="ECO:0007669"/>
    <property type="project" value="UniProtKB-ARBA"/>
</dbReference>
<dbReference type="PROSITE" id="PS51230">
    <property type="entry name" value="EB1_C"/>
    <property type="match status" value="1"/>
</dbReference>
<evidence type="ECO:0000256" key="9">
    <source>
        <dbReference type="PROSITE-ProRule" id="PRU00576"/>
    </source>
</evidence>
<dbReference type="EMBL" id="AFRT01003015">
    <property type="protein sequence ID" value="ELU36875.1"/>
    <property type="molecule type" value="Genomic_DNA"/>
</dbReference>
<comment type="caution">
    <text evidence="13">The sequence shown here is derived from an EMBL/GenBank/DDBJ whole genome shotgun (WGS) entry which is preliminary data.</text>
</comment>
<evidence type="ECO:0000256" key="10">
    <source>
        <dbReference type="SAM" id="Coils"/>
    </source>
</evidence>
<dbReference type="GO" id="GO:0072686">
    <property type="term" value="C:mitotic spindle"/>
    <property type="evidence" value="ECO:0007669"/>
    <property type="project" value="UniProtKB-ARBA"/>
</dbReference>
<dbReference type="GO" id="GO:0035372">
    <property type="term" value="P:protein localization to microtubule"/>
    <property type="evidence" value="ECO:0007669"/>
    <property type="project" value="UniProtKB-ARBA"/>
</dbReference>
<dbReference type="SUPFAM" id="SSF140612">
    <property type="entry name" value="EB1 dimerisation domain-like"/>
    <property type="match status" value="1"/>
</dbReference>
<organism evidence="13 14">
    <name type="scientific">Thanatephorus cucumeris (strain AG1-IA)</name>
    <name type="common">Rice sheath blight fungus</name>
    <name type="synonym">Rhizoctonia solani</name>
    <dbReference type="NCBI Taxonomy" id="983506"/>
    <lineage>
        <taxon>Eukaryota</taxon>
        <taxon>Fungi</taxon>
        <taxon>Dikarya</taxon>
        <taxon>Basidiomycota</taxon>
        <taxon>Agaricomycotina</taxon>
        <taxon>Agaricomycetes</taxon>
        <taxon>Cantharellales</taxon>
        <taxon>Ceratobasidiaceae</taxon>
        <taxon>Rhizoctonia</taxon>
        <taxon>Rhizoctonia solani AG-1</taxon>
    </lineage>
</organism>
<dbReference type="SUPFAM" id="SSF47576">
    <property type="entry name" value="Calponin-homology domain, CH-domain"/>
    <property type="match status" value="1"/>
</dbReference>
<dbReference type="Pfam" id="PF03271">
    <property type="entry name" value="EB1"/>
    <property type="match status" value="1"/>
</dbReference>
<keyword evidence="6" id="KW-0498">Mitosis</keyword>
<evidence type="ECO:0000259" key="12">
    <source>
        <dbReference type="PROSITE" id="PS51230"/>
    </source>
</evidence>
<feature type="compositionally biased region" description="Low complexity" evidence="11">
    <location>
        <begin position="205"/>
        <end position="219"/>
    </location>
</feature>
<feature type="region of interest" description="Disordered" evidence="11">
    <location>
        <begin position="194"/>
        <end position="219"/>
    </location>
</feature>
<name>L8WFZ2_THACA</name>
<accession>L8WFZ2</accession>
<dbReference type="OMA" id="WIKRFWD"/>
<dbReference type="Gene3D" id="1.20.5.1430">
    <property type="match status" value="1"/>
</dbReference>
<comment type="subcellular location">
    <subcellularLocation>
        <location evidence="1">Cytoplasm</location>
        <location evidence="1">Cytoskeleton</location>
    </subcellularLocation>
</comment>
<dbReference type="Gene3D" id="1.10.418.10">
    <property type="entry name" value="Calponin-like domain"/>
    <property type="match status" value="1"/>
</dbReference>
<keyword evidence="5 9" id="KW-0493">Microtubule</keyword>
<dbReference type="InterPro" id="IPR004953">
    <property type="entry name" value="EB1_C"/>
</dbReference>